<comment type="caution">
    <text evidence="11">The sequence shown here is derived from an EMBL/GenBank/DDBJ whole genome shotgun (WGS) entry which is preliminary data.</text>
</comment>
<evidence type="ECO:0000313" key="12">
    <source>
        <dbReference type="Proteomes" id="UP000178435"/>
    </source>
</evidence>
<dbReference type="NCBIfam" id="NF001492">
    <property type="entry name" value="PRK00346.2-2"/>
    <property type="match status" value="1"/>
</dbReference>
<dbReference type="HAMAP" id="MF_00060">
    <property type="entry name" value="SurE"/>
    <property type="match status" value="1"/>
</dbReference>
<dbReference type="EMBL" id="MGDF01000098">
    <property type="protein sequence ID" value="OGL45331.1"/>
    <property type="molecule type" value="Genomic_DNA"/>
</dbReference>
<dbReference type="PANTHER" id="PTHR30457:SF12">
    <property type="entry name" value="5'_3'-NUCLEOTIDASE SURE"/>
    <property type="match status" value="1"/>
</dbReference>
<feature type="binding site" evidence="9">
    <location>
        <position position="39"/>
    </location>
    <ligand>
        <name>a divalent metal cation</name>
        <dbReference type="ChEBI" id="CHEBI:60240"/>
    </ligand>
</feature>
<dbReference type="NCBIfam" id="NF001490">
    <property type="entry name" value="PRK00346.1-4"/>
    <property type="match status" value="1"/>
</dbReference>
<dbReference type="InterPro" id="IPR002828">
    <property type="entry name" value="SurE-like_Pase/nucleotidase"/>
</dbReference>
<feature type="binding site" evidence="9">
    <location>
        <position position="91"/>
    </location>
    <ligand>
        <name>a divalent metal cation</name>
        <dbReference type="ChEBI" id="CHEBI:60240"/>
    </ligand>
</feature>
<dbReference type="GO" id="GO:0004309">
    <property type="term" value="F:exopolyphosphatase activity"/>
    <property type="evidence" value="ECO:0007669"/>
    <property type="project" value="TreeGrafter"/>
</dbReference>
<dbReference type="AlphaFoldDB" id="A0A1F7RV75"/>
<evidence type="ECO:0000313" key="11">
    <source>
        <dbReference type="EMBL" id="OGL45331.1"/>
    </source>
</evidence>
<feature type="domain" description="Survival protein SurE-like phosphatase/nucleotidase" evidence="10">
    <location>
        <begin position="3"/>
        <end position="183"/>
    </location>
</feature>
<evidence type="ECO:0000256" key="7">
    <source>
        <dbReference type="ARBA" id="ARBA00022741"/>
    </source>
</evidence>
<dbReference type="SUPFAM" id="SSF64167">
    <property type="entry name" value="SurE-like"/>
    <property type="match status" value="1"/>
</dbReference>
<dbReference type="EC" id="3.1.3.5" evidence="9"/>
<dbReference type="GO" id="GO:0008253">
    <property type="term" value="F:5'-nucleotidase activity"/>
    <property type="evidence" value="ECO:0007669"/>
    <property type="project" value="UniProtKB-UniRule"/>
</dbReference>
<dbReference type="GO" id="GO:0000166">
    <property type="term" value="F:nucleotide binding"/>
    <property type="evidence" value="ECO:0007669"/>
    <property type="project" value="UniProtKB-KW"/>
</dbReference>
<dbReference type="GO" id="GO:0046872">
    <property type="term" value="F:metal ion binding"/>
    <property type="evidence" value="ECO:0007669"/>
    <property type="project" value="UniProtKB-UniRule"/>
</dbReference>
<dbReference type="Pfam" id="PF01975">
    <property type="entry name" value="SurE"/>
    <property type="match status" value="1"/>
</dbReference>
<dbReference type="Proteomes" id="UP000178435">
    <property type="component" value="Unassembled WGS sequence"/>
</dbReference>
<comment type="catalytic activity">
    <reaction evidence="1 9">
        <text>a ribonucleoside 5'-phosphate + H2O = a ribonucleoside + phosphate</text>
        <dbReference type="Rhea" id="RHEA:12484"/>
        <dbReference type="ChEBI" id="CHEBI:15377"/>
        <dbReference type="ChEBI" id="CHEBI:18254"/>
        <dbReference type="ChEBI" id="CHEBI:43474"/>
        <dbReference type="ChEBI" id="CHEBI:58043"/>
        <dbReference type="EC" id="3.1.3.5"/>
    </reaction>
</comment>
<dbReference type="Gene3D" id="3.40.1210.10">
    <property type="entry name" value="Survival protein SurE-like phosphatase/nucleotidase"/>
    <property type="match status" value="1"/>
</dbReference>
<feature type="binding site" evidence="9">
    <location>
        <position position="9"/>
    </location>
    <ligand>
        <name>a divalent metal cation</name>
        <dbReference type="ChEBI" id="CHEBI:60240"/>
    </ligand>
</feature>
<gene>
    <name evidence="9" type="primary">surE</name>
    <name evidence="11" type="ORF">A2149_00730</name>
</gene>
<comment type="cofactor">
    <cofactor evidence="9">
        <name>a divalent metal cation</name>
        <dbReference type="ChEBI" id="CHEBI:60240"/>
    </cofactor>
    <text evidence="9">Binds 1 divalent metal cation per subunit.</text>
</comment>
<keyword evidence="7 9" id="KW-0547">Nucleotide-binding</keyword>
<evidence type="ECO:0000259" key="10">
    <source>
        <dbReference type="Pfam" id="PF01975"/>
    </source>
</evidence>
<dbReference type="NCBIfam" id="NF001489">
    <property type="entry name" value="PRK00346.1-3"/>
    <property type="match status" value="1"/>
</dbReference>
<reference evidence="11 12" key="1">
    <citation type="journal article" date="2016" name="Nat. Commun.">
        <title>Thousands of microbial genomes shed light on interconnected biogeochemical processes in an aquifer system.</title>
        <authorList>
            <person name="Anantharaman K."/>
            <person name="Brown C.T."/>
            <person name="Hug L.A."/>
            <person name="Sharon I."/>
            <person name="Castelle C.J."/>
            <person name="Probst A.J."/>
            <person name="Thomas B.C."/>
            <person name="Singh A."/>
            <person name="Wilkins M.J."/>
            <person name="Karaoz U."/>
            <person name="Brodie E.L."/>
            <person name="Williams K.H."/>
            <person name="Hubbard S.S."/>
            <person name="Banfield J.F."/>
        </authorList>
    </citation>
    <scope>NUCLEOTIDE SEQUENCE [LARGE SCALE GENOMIC DNA]</scope>
</reference>
<evidence type="ECO:0000256" key="3">
    <source>
        <dbReference type="ARBA" id="ARBA00004496"/>
    </source>
</evidence>
<dbReference type="PANTHER" id="PTHR30457">
    <property type="entry name" value="5'-NUCLEOTIDASE SURE"/>
    <property type="match status" value="1"/>
</dbReference>
<evidence type="ECO:0000256" key="9">
    <source>
        <dbReference type="HAMAP-Rule" id="MF_00060"/>
    </source>
</evidence>
<feature type="binding site" evidence="9">
    <location>
        <position position="8"/>
    </location>
    <ligand>
        <name>a divalent metal cation</name>
        <dbReference type="ChEBI" id="CHEBI:60240"/>
    </ligand>
</feature>
<dbReference type="GO" id="GO:0008254">
    <property type="term" value="F:3'-nucleotidase activity"/>
    <property type="evidence" value="ECO:0007669"/>
    <property type="project" value="TreeGrafter"/>
</dbReference>
<evidence type="ECO:0000256" key="1">
    <source>
        <dbReference type="ARBA" id="ARBA00000815"/>
    </source>
</evidence>
<comment type="subcellular location">
    <subcellularLocation>
        <location evidence="3 9">Cytoplasm</location>
    </subcellularLocation>
</comment>
<comment type="similarity">
    <text evidence="4 9">Belongs to the SurE nucleotidase family.</text>
</comment>
<protein>
    <recommendedName>
        <fullName evidence="9">5'-nucleotidase SurE</fullName>
        <ecNumber evidence="9">3.1.3.5</ecNumber>
    </recommendedName>
    <alternativeName>
        <fullName evidence="9">Nucleoside 5'-monophosphate phosphohydrolase</fullName>
    </alternativeName>
</protein>
<accession>A0A1F7RV75</accession>
<comment type="cofactor">
    <cofactor evidence="2">
        <name>Mg(2+)</name>
        <dbReference type="ChEBI" id="CHEBI:18420"/>
    </cofactor>
</comment>
<sequence length="248" mass="27296">MNILISNDDGIYAPGLKSLAEALSKSHDVIVVAPDRDQSATSHSLTLYRPLRVKKIKPNFYSMDGTPTDCINLAVNGILKKKPDLVISGINQGPNLGDDITYSGTVSAAIEGTLLGISSFAVSIAAREQFNFDSASEFAVHLAEMVLENGLPPDTFLNVNVPNLPKEEIKGIAITQQGKRIYEDLVFKKLDPRGEEYYWIGGGEAKWEKENGTDFEAIENNKISITPLHLDLTNYKALKIIKNWNLSF</sequence>
<evidence type="ECO:0000256" key="8">
    <source>
        <dbReference type="ARBA" id="ARBA00022801"/>
    </source>
</evidence>
<evidence type="ECO:0000256" key="5">
    <source>
        <dbReference type="ARBA" id="ARBA00022490"/>
    </source>
</evidence>
<comment type="function">
    <text evidence="9">Nucleotidase that shows phosphatase activity on nucleoside 5'-monophosphates.</text>
</comment>
<evidence type="ECO:0000256" key="4">
    <source>
        <dbReference type="ARBA" id="ARBA00011062"/>
    </source>
</evidence>
<dbReference type="GO" id="GO:0005737">
    <property type="term" value="C:cytoplasm"/>
    <property type="evidence" value="ECO:0007669"/>
    <property type="project" value="UniProtKB-SubCell"/>
</dbReference>
<keyword evidence="5 9" id="KW-0963">Cytoplasm</keyword>
<evidence type="ECO:0000256" key="6">
    <source>
        <dbReference type="ARBA" id="ARBA00022723"/>
    </source>
</evidence>
<evidence type="ECO:0000256" key="2">
    <source>
        <dbReference type="ARBA" id="ARBA00001946"/>
    </source>
</evidence>
<organism evidence="11 12">
    <name type="scientific">Candidatus Schekmanbacteria bacterium RBG_16_38_11</name>
    <dbReference type="NCBI Taxonomy" id="1817880"/>
    <lineage>
        <taxon>Bacteria</taxon>
        <taxon>Candidatus Schekmaniibacteriota</taxon>
    </lineage>
</organism>
<proteinExistence type="inferred from homology"/>
<keyword evidence="6 9" id="KW-0479">Metal-binding</keyword>
<dbReference type="FunFam" id="3.40.1210.10:FF:000001">
    <property type="entry name" value="5'/3'-nucleotidase SurE"/>
    <property type="match status" value="1"/>
</dbReference>
<dbReference type="NCBIfam" id="TIGR00087">
    <property type="entry name" value="surE"/>
    <property type="match status" value="1"/>
</dbReference>
<name>A0A1F7RV75_9BACT</name>
<dbReference type="InterPro" id="IPR030048">
    <property type="entry name" value="SurE"/>
</dbReference>
<dbReference type="InterPro" id="IPR036523">
    <property type="entry name" value="SurE-like_sf"/>
</dbReference>
<keyword evidence="8 9" id="KW-0378">Hydrolase</keyword>